<dbReference type="GO" id="GO:0008270">
    <property type="term" value="F:zinc ion binding"/>
    <property type="evidence" value="ECO:0007669"/>
    <property type="project" value="UniProtKB-KW"/>
</dbReference>
<feature type="domain" description="RING-type" evidence="21">
    <location>
        <begin position="161"/>
        <end position="200"/>
    </location>
</feature>
<dbReference type="SUPFAM" id="SSF57850">
    <property type="entry name" value="RING/U-box"/>
    <property type="match status" value="1"/>
</dbReference>
<dbReference type="GO" id="GO:0051301">
    <property type="term" value="P:cell division"/>
    <property type="evidence" value="ECO:0007669"/>
    <property type="project" value="UniProtKB-KW"/>
</dbReference>
<keyword evidence="7" id="KW-0132">Cell division</keyword>
<evidence type="ECO:0000313" key="22">
    <source>
        <dbReference type="EMBL" id="CAI2365368.1"/>
    </source>
</evidence>
<organism evidence="22 23">
    <name type="scientific">Euplotes crassus</name>
    <dbReference type="NCBI Taxonomy" id="5936"/>
    <lineage>
        <taxon>Eukaryota</taxon>
        <taxon>Sar</taxon>
        <taxon>Alveolata</taxon>
        <taxon>Ciliophora</taxon>
        <taxon>Intramacronucleata</taxon>
        <taxon>Spirotrichea</taxon>
        <taxon>Hypotrichia</taxon>
        <taxon>Euplotida</taxon>
        <taxon>Euplotidae</taxon>
        <taxon>Moneuplotes</taxon>
    </lineage>
</organism>
<dbReference type="GO" id="GO:0061630">
    <property type="term" value="F:ubiquitin protein ligase activity"/>
    <property type="evidence" value="ECO:0007669"/>
    <property type="project" value="UniProtKB-EC"/>
</dbReference>
<dbReference type="GO" id="GO:0005634">
    <property type="term" value="C:nucleus"/>
    <property type="evidence" value="ECO:0007669"/>
    <property type="project" value="TreeGrafter"/>
</dbReference>
<keyword evidence="12" id="KW-0833">Ubl conjugation pathway</keyword>
<evidence type="ECO:0000259" key="20">
    <source>
        <dbReference type="PROSITE" id="PS50006"/>
    </source>
</evidence>
<keyword evidence="9" id="KW-0479">Metal-binding</keyword>
<feature type="domain" description="FHA" evidence="20">
    <location>
        <begin position="26"/>
        <end position="76"/>
    </location>
</feature>
<comment type="similarity">
    <text evidence="4">Belongs to the CHFR family.</text>
</comment>
<evidence type="ECO:0000256" key="8">
    <source>
        <dbReference type="ARBA" id="ARBA00022679"/>
    </source>
</evidence>
<comment type="pathway">
    <text evidence="3">Protein modification; protein ubiquitination.</text>
</comment>
<dbReference type="PANTHER" id="PTHR16079:SF4">
    <property type="entry name" value="E3 UBIQUITIN-PROTEIN LIGASE CHFR"/>
    <property type="match status" value="1"/>
</dbReference>
<dbReference type="EC" id="2.3.2.27" evidence="5"/>
<comment type="subcellular location">
    <subcellularLocation>
        <location evidence="2">Nucleus</location>
        <location evidence="2">PML body</location>
    </subcellularLocation>
</comment>
<dbReference type="InterPro" id="IPR008984">
    <property type="entry name" value="SMAD_FHA_dom_sf"/>
</dbReference>
<gene>
    <name evidence="22" type="ORF">ECRASSUSDP1_LOCUS6712</name>
</gene>
<feature type="region of interest" description="Disordered" evidence="19">
    <location>
        <begin position="117"/>
        <end position="149"/>
    </location>
</feature>
<evidence type="ECO:0000256" key="17">
    <source>
        <dbReference type="ARBA" id="ARBA00031332"/>
    </source>
</evidence>
<name>A0AAD1UAX9_EUPCR</name>
<evidence type="ECO:0000256" key="16">
    <source>
        <dbReference type="ARBA" id="ARBA00029800"/>
    </source>
</evidence>
<evidence type="ECO:0000256" key="2">
    <source>
        <dbReference type="ARBA" id="ARBA00004322"/>
    </source>
</evidence>
<feature type="compositionally biased region" description="Basic and acidic residues" evidence="19">
    <location>
        <begin position="277"/>
        <end position="297"/>
    </location>
</feature>
<keyword evidence="14" id="KW-0539">Nucleus</keyword>
<dbReference type="GO" id="GO:0006511">
    <property type="term" value="P:ubiquitin-dependent protein catabolic process"/>
    <property type="evidence" value="ECO:0007669"/>
    <property type="project" value="TreeGrafter"/>
</dbReference>
<protein>
    <recommendedName>
        <fullName evidence="6">E3 ubiquitin-protein ligase CHFR</fullName>
        <ecNumber evidence="5">2.3.2.27</ecNumber>
    </recommendedName>
    <alternativeName>
        <fullName evidence="17">Checkpoint with forkhead and RING finger domains protein</fullName>
    </alternativeName>
    <alternativeName>
        <fullName evidence="16">RING-type E3 ubiquitin transferase CHFR</fullName>
    </alternativeName>
</protein>
<dbReference type="SMART" id="SM00240">
    <property type="entry name" value="FHA"/>
    <property type="match status" value="1"/>
</dbReference>
<dbReference type="GO" id="GO:0016567">
    <property type="term" value="P:protein ubiquitination"/>
    <property type="evidence" value="ECO:0007669"/>
    <property type="project" value="TreeGrafter"/>
</dbReference>
<evidence type="ECO:0000256" key="11">
    <source>
        <dbReference type="ARBA" id="ARBA00022776"/>
    </source>
</evidence>
<keyword evidence="10 18" id="KW-0863">Zinc-finger</keyword>
<dbReference type="Pfam" id="PF13923">
    <property type="entry name" value="zf-C3HC4_2"/>
    <property type="match status" value="1"/>
</dbReference>
<dbReference type="SMART" id="SM00184">
    <property type="entry name" value="RING"/>
    <property type="match status" value="1"/>
</dbReference>
<dbReference type="Gene3D" id="3.30.40.140">
    <property type="match status" value="1"/>
</dbReference>
<evidence type="ECO:0000256" key="7">
    <source>
        <dbReference type="ARBA" id="ARBA00022618"/>
    </source>
</evidence>
<evidence type="ECO:0000256" key="5">
    <source>
        <dbReference type="ARBA" id="ARBA00012483"/>
    </source>
</evidence>
<keyword evidence="23" id="KW-1185">Reference proteome</keyword>
<dbReference type="InterPro" id="IPR001841">
    <property type="entry name" value="Znf_RING"/>
</dbReference>
<dbReference type="InterPro" id="IPR040909">
    <property type="entry name" value="CHFR_Znf-CRD"/>
</dbReference>
<keyword evidence="8" id="KW-0808">Transferase</keyword>
<keyword evidence="11" id="KW-0498">Mitosis</keyword>
<evidence type="ECO:0000256" key="14">
    <source>
        <dbReference type="ARBA" id="ARBA00023242"/>
    </source>
</evidence>
<evidence type="ECO:0000313" key="23">
    <source>
        <dbReference type="Proteomes" id="UP001295684"/>
    </source>
</evidence>
<dbReference type="InterPro" id="IPR052256">
    <property type="entry name" value="E3_ubiquitin-ligase_CHFR"/>
</dbReference>
<dbReference type="PROSITE" id="PS50089">
    <property type="entry name" value="ZF_RING_2"/>
    <property type="match status" value="1"/>
</dbReference>
<dbReference type="InterPro" id="IPR000253">
    <property type="entry name" value="FHA_dom"/>
</dbReference>
<proteinExistence type="inferred from homology"/>
<evidence type="ECO:0000256" key="3">
    <source>
        <dbReference type="ARBA" id="ARBA00004906"/>
    </source>
</evidence>
<sequence>MAEIYAKFTSLNDETAKDFDILETDVIIGRKKDCGHQIPNGKISGQHCQVQLDKESGEFTLTDKSTNGTFVNDKRVSKDEPVQLQNGDKIYLLKDENENEKIGFIFVSLYSKPEESKLGQRRKRSEMEGHGEDKKEESKKEQPQKKILRQDTPYAVQQMKCSFCLEIMYKPVCLIPCLHNFCGGCYADWMVKNGNCPECRDKVKTIKRNHLLNSMIEAHLKDNPKDAKVDDTKQLQDDSDCFNNEAVTLAMGKKLKKEHDKKIAEEKKNRKKKPQKKTSEEESKEDNKEEEKKKESKAVATSFRPRCRNCHKSIGGFQCDADTRHVNCAACNVAFPLTGKAGVHTRCVCCLNYFCHQHWPCSKQAINKVSPLETFPFIGIPADALNKNQYEQRVLKDYVKKKKFTKIQFKSDIFSRLEADGNWDITNTEGSKHTLEKDSSLCRRCFPDVWQKVIYWYRFSISALLPNNVQTRQDCWYGDECRTQTHKFSHAAKLNHICRPRR</sequence>
<dbReference type="SUPFAM" id="SSF49879">
    <property type="entry name" value="SMAD/FHA domain"/>
    <property type="match status" value="1"/>
</dbReference>
<keyword evidence="13" id="KW-0862">Zinc</keyword>
<reference evidence="22" key="1">
    <citation type="submission" date="2023-07" db="EMBL/GenBank/DDBJ databases">
        <authorList>
            <consortium name="AG Swart"/>
            <person name="Singh M."/>
            <person name="Singh A."/>
            <person name="Seah K."/>
            <person name="Emmerich C."/>
        </authorList>
    </citation>
    <scope>NUCLEOTIDE SEQUENCE</scope>
    <source>
        <strain evidence="22">DP1</strain>
    </source>
</reference>
<evidence type="ECO:0000256" key="6">
    <source>
        <dbReference type="ARBA" id="ARBA00017908"/>
    </source>
</evidence>
<evidence type="ECO:0000256" key="18">
    <source>
        <dbReference type="PROSITE-ProRule" id="PRU00175"/>
    </source>
</evidence>
<feature type="compositionally biased region" description="Basic and acidic residues" evidence="19">
    <location>
        <begin position="257"/>
        <end position="268"/>
    </location>
</feature>
<dbReference type="PROSITE" id="PS00518">
    <property type="entry name" value="ZF_RING_1"/>
    <property type="match status" value="1"/>
</dbReference>
<feature type="region of interest" description="Disordered" evidence="19">
    <location>
        <begin position="253"/>
        <end position="298"/>
    </location>
</feature>
<evidence type="ECO:0000256" key="4">
    <source>
        <dbReference type="ARBA" id="ARBA00005797"/>
    </source>
</evidence>
<feature type="compositionally biased region" description="Basic and acidic residues" evidence="19">
    <location>
        <begin position="125"/>
        <end position="144"/>
    </location>
</feature>
<evidence type="ECO:0000256" key="13">
    <source>
        <dbReference type="ARBA" id="ARBA00022833"/>
    </source>
</evidence>
<dbReference type="InterPro" id="IPR013083">
    <property type="entry name" value="Znf_RING/FYVE/PHD"/>
</dbReference>
<comment type="catalytic activity">
    <reaction evidence="1">
        <text>S-ubiquitinyl-[E2 ubiquitin-conjugating enzyme]-L-cysteine + [acceptor protein]-L-lysine = [E2 ubiquitin-conjugating enzyme]-L-cysteine + N(6)-ubiquitinyl-[acceptor protein]-L-lysine.</text>
        <dbReference type="EC" id="2.3.2.27"/>
    </reaction>
</comment>
<dbReference type="PANTHER" id="PTHR16079">
    <property type="entry name" value="UBIQUITIN LIGASE PROTEIN CHFR"/>
    <property type="match status" value="1"/>
</dbReference>
<dbReference type="Pfam" id="PF17979">
    <property type="entry name" value="zf-CRD"/>
    <property type="match status" value="1"/>
</dbReference>
<dbReference type="EMBL" id="CAMPGE010006515">
    <property type="protein sequence ID" value="CAI2365368.1"/>
    <property type="molecule type" value="Genomic_DNA"/>
</dbReference>
<evidence type="ECO:0000256" key="12">
    <source>
        <dbReference type="ARBA" id="ARBA00022786"/>
    </source>
</evidence>
<dbReference type="InterPro" id="IPR017907">
    <property type="entry name" value="Znf_RING_CS"/>
</dbReference>
<evidence type="ECO:0000256" key="19">
    <source>
        <dbReference type="SAM" id="MobiDB-lite"/>
    </source>
</evidence>
<evidence type="ECO:0000256" key="1">
    <source>
        <dbReference type="ARBA" id="ARBA00000900"/>
    </source>
</evidence>
<dbReference type="Gene3D" id="3.30.40.10">
    <property type="entry name" value="Zinc/RING finger domain, C3HC4 (zinc finger)"/>
    <property type="match status" value="1"/>
</dbReference>
<evidence type="ECO:0000256" key="9">
    <source>
        <dbReference type="ARBA" id="ARBA00022723"/>
    </source>
</evidence>
<comment type="caution">
    <text evidence="22">The sequence shown here is derived from an EMBL/GenBank/DDBJ whole genome shotgun (WGS) entry which is preliminary data.</text>
</comment>
<dbReference type="PROSITE" id="PS50006">
    <property type="entry name" value="FHA_DOMAIN"/>
    <property type="match status" value="1"/>
</dbReference>
<dbReference type="Pfam" id="PF00498">
    <property type="entry name" value="FHA"/>
    <property type="match status" value="1"/>
</dbReference>
<keyword evidence="15" id="KW-0131">Cell cycle</keyword>
<dbReference type="Gene3D" id="2.60.200.20">
    <property type="match status" value="1"/>
</dbReference>
<dbReference type="Proteomes" id="UP001295684">
    <property type="component" value="Unassembled WGS sequence"/>
</dbReference>
<evidence type="ECO:0000256" key="15">
    <source>
        <dbReference type="ARBA" id="ARBA00023306"/>
    </source>
</evidence>
<accession>A0AAD1UAX9</accession>
<evidence type="ECO:0000256" key="10">
    <source>
        <dbReference type="ARBA" id="ARBA00022771"/>
    </source>
</evidence>
<dbReference type="AlphaFoldDB" id="A0AAD1UAX9"/>
<evidence type="ECO:0000259" key="21">
    <source>
        <dbReference type="PROSITE" id="PS50089"/>
    </source>
</evidence>